<evidence type="ECO:0000256" key="2">
    <source>
        <dbReference type="SAM" id="Coils"/>
    </source>
</evidence>
<feature type="compositionally biased region" description="Basic and acidic residues" evidence="3">
    <location>
        <begin position="209"/>
        <end position="224"/>
    </location>
</feature>
<feature type="region of interest" description="Disordered" evidence="3">
    <location>
        <begin position="181"/>
        <end position="224"/>
    </location>
</feature>
<keyword evidence="2" id="KW-0175">Coiled coil</keyword>
<dbReference type="Proteomes" id="UP000827721">
    <property type="component" value="Unassembled WGS sequence"/>
</dbReference>
<dbReference type="Pfam" id="PF24626">
    <property type="entry name" value="SH3_Tf2-1"/>
    <property type="match status" value="1"/>
</dbReference>
<feature type="compositionally biased region" description="Acidic residues" evidence="3">
    <location>
        <begin position="189"/>
        <end position="199"/>
    </location>
</feature>
<dbReference type="InterPro" id="IPR005162">
    <property type="entry name" value="Retrotrans_gag_dom"/>
</dbReference>
<feature type="compositionally biased region" description="Gly residues" evidence="3">
    <location>
        <begin position="396"/>
        <end position="410"/>
    </location>
</feature>
<reference evidence="5 6" key="1">
    <citation type="submission" date="2021-02" db="EMBL/GenBank/DDBJ databases">
        <title>Plant Genome Project.</title>
        <authorList>
            <person name="Zhang R.-G."/>
        </authorList>
    </citation>
    <scope>NUCLEOTIDE SEQUENCE [LARGE SCALE GENOMIC DNA]</scope>
    <source>
        <tissue evidence="5">Leaves</tissue>
    </source>
</reference>
<keyword evidence="1" id="KW-0863">Zinc-finger</keyword>
<evidence type="ECO:0000313" key="6">
    <source>
        <dbReference type="Proteomes" id="UP000827721"/>
    </source>
</evidence>
<dbReference type="PROSITE" id="PS50158">
    <property type="entry name" value="ZF_CCHC"/>
    <property type="match status" value="1"/>
</dbReference>
<accession>A0ABQ8HHY5</accession>
<dbReference type="SMART" id="SM00343">
    <property type="entry name" value="ZnF_C2HC"/>
    <property type="match status" value="1"/>
</dbReference>
<dbReference type="EMBL" id="JAFEMO010000010">
    <property type="protein sequence ID" value="KAH7560688.1"/>
    <property type="molecule type" value="Genomic_DNA"/>
</dbReference>
<dbReference type="Pfam" id="PF00098">
    <property type="entry name" value="zf-CCHC"/>
    <property type="match status" value="1"/>
</dbReference>
<evidence type="ECO:0000256" key="3">
    <source>
        <dbReference type="SAM" id="MobiDB-lite"/>
    </source>
</evidence>
<feature type="compositionally biased region" description="Polar residues" evidence="3">
    <location>
        <begin position="429"/>
        <end position="438"/>
    </location>
</feature>
<dbReference type="InterPro" id="IPR001878">
    <property type="entry name" value="Znf_CCHC"/>
</dbReference>
<protein>
    <recommendedName>
        <fullName evidence="4">CCHC-type domain-containing protein</fullName>
    </recommendedName>
</protein>
<evidence type="ECO:0000256" key="1">
    <source>
        <dbReference type="PROSITE-ProRule" id="PRU00047"/>
    </source>
</evidence>
<evidence type="ECO:0000259" key="4">
    <source>
        <dbReference type="PROSITE" id="PS50158"/>
    </source>
</evidence>
<dbReference type="InterPro" id="IPR036875">
    <property type="entry name" value="Znf_CCHC_sf"/>
</dbReference>
<organism evidence="5 6">
    <name type="scientific">Xanthoceras sorbifolium</name>
    <dbReference type="NCBI Taxonomy" id="99658"/>
    <lineage>
        <taxon>Eukaryota</taxon>
        <taxon>Viridiplantae</taxon>
        <taxon>Streptophyta</taxon>
        <taxon>Embryophyta</taxon>
        <taxon>Tracheophyta</taxon>
        <taxon>Spermatophyta</taxon>
        <taxon>Magnoliopsida</taxon>
        <taxon>eudicotyledons</taxon>
        <taxon>Gunneridae</taxon>
        <taxon>Pentapetalae</taxon>
        <taxon>rosids</taxon>
        <taxon>malvids</taxon>
        <taxon>Sapindales</taxon>
        <taxon>Sapindaceae</taxon>
        <taxon>Xanthoceroideae</taxon>
        <taxon>Xanthoceras</taxon>
    </lineage>
</organism>
<feature type="region of interest" description="Disordered" evidence="3">
    <location>
        <begin position="1"/>
        <end position="24"/>
    </location>
</feature>
<dbReference type="InterPro" id="IPR056924">
    <property type="entry name" value="SH3_Tf2-1"/>
</dbReference>
<feature type="domain" description="CCHC-type" evidence="4">
    <location>
        <begin position="447"/>
        <end position="463"/>
    </location>
</feature>
<proteinExistence type="predicted"/>
<keyword evidence="1" id="KW-0862">Zinc</keyword>
<dbReference type="PANTHER" id="PTHR35046">
    <property type="entry name" value="ZINC KNUCKLE (CCHC-TYPE) FAMILY PROTEIN"/>
    <property type="match status" value="1"/>
</dbReference>
<feature type="compositionally biased region" description="Low complexity" evidence="3">
    <location>
        <begin position="411"/>
        <end position="428"/>
    </location>
</feature>
<evidence type="ECO:0000313" key="5">
    <source>
        <dbReference type="EMBL" id="KAH7560688.1"/>
    </source>
</evidence>
<feature type="coiled-coil region" evidence="2">
    <location>
        <begin position="148"/>
        <end position="175"/>
    </location>
</feature>
<name>A0ABQ8HHY5_9ROSI</name>
<gene>
    <name evidence="5" type="ORF">JRO89_XS10G0071500</name>
</gene>
<dbReference type="SUPFAM" id="SSF57756">
    <property type="entry name" value="Retrovirus zinc finger-like domains"/>
    <property type="match status" value="1"/>
</dbReference>
<keyword evidence="1" id="KW-0479">Metal-binding</keyword>
<feature type="region of interest" description="Disordered" evidence="3">
    <location>
        <begin position="396"/>
        <end position="438"/>
    </location>
</feature>
<keyword evidence="6" id="KW-1185">Reference proteome</keyword>
<comment type="caution">
    <text evidence="5">The sequence shown here is derived from an EMBL/GenBank/DDBJ whole genome shotgun (WGS) entry which is preliminary data.</text>
</comment>
<sequence>MSEEHATTMSSMAAERDLQRDPTQWQLRQKKCMDMYNPSSPIVAPMNVAFGDVSGTGTESSSEDLNVFQSNNADGWQQGLSNTWKARIVARRMDQLERGVSWTKRGEVEGRFFSYKLPLHQFGIRDRFVRDINMPPKRRVPNRIPVEEANERDRVAQLEQQMAQITEQLATLIANQNPFHALNPNAGAVEDESNEESESQVEIPQQRRQAPERDDSRRWESGMRTEIPKFQGNLSPEEFLDWLGVVEEILEFKNVPANARVALVATRLRGRAAAWWQQLKLTRTRMGKTKITDWEKVVRKLRAEFLPHNFQRLMYQKLQNLRQGLRTVDDYTTEFYQLIVRNDIQETQDQLVSRYCGGLRAQIMEVVNLFDPITVSEAHQRALQIEKSVSRRGVGGLFSHGSGGMTGRLGSGNSSTSSRPAAVGSSSSTPNIFSAPNQQPRTAGGFKCFNCGEVGHRQSECKKLGKRVLFTETDEGNADDAVIGGEPQFDEDDEVIENWVEGDIGPLLMARPVYDARSFIAKAVELEKDELMACKLEKEELMAGGTGYKDVPTDCGTTMVVQRTCLAPRANESDWLRNNVVYSVVPRGPLDLLPLPNNTRVHGKVEDFVHSLQDTHAQVYENLGRIVGKYKLAADKKRRHLEFGIGDFVWAILTKDRFPVGDYNKLAAKKISPLEILEKINPNAYRLRLPSHIRTADVFNVKHLIPYSGDSSGEDTDCTPRSTFLHPGGDDAVATRALEYLESKDRCKTDGPAGRRRELDKTGFFSYKLPLHQVCRENWVAFQKEDKEELEKFYGEVGMKRQVF</sequence>
<dbReference type="Pfam" id="PF03732">
    <property type="entry name" value="Retrotrans_gag"/>
    <property type="match status" value="1"/>
</dbReference>
<dbReference type="PANTHER" id="PTHR35046:SF18">
    <property type="entry name" value="RNA-DIRECTED DNA POLYMERASE"/>
    <property type="match status" value="1"/>
</dbReference>